<name>A0A6A8D9Z3_9BACI</name>
<dbReference type="EMBL" id="WJNG01000002">
    <property type="protein sequence ID" value="MRH41356.1"/>
    <property type="molecule type" value="Genomic_DNA"/>
</dbReference>
<sequence>MNQTKVWISIRDSFWFVPTCYSIIAMILVILFHNADRWIISSFKYQIPEILITSPETARALYAALVTAILTMTTISFSVIMLVLTTYSSQFSPRTLQDFMRSKMTHHVLGMFCLGFIFALTYLVLMDKQEAIIGPILMAVIAIICLAFFVYFIHYSARWLQVNNLIGKISFDSSRVINNTFAEKKIGEHESFDEEEVYKIKNQPMQDLLAIESGYVQKIEWTSLVNLAAKHGCVIDLHVQIGDYVTKDLPIASLYFKDQPYEKMDRMLDLIIIGTERTDIEDIEFIIQKLVEIAVKAISPSINDPHTAINSINRIGSMLSELGKVYKEVRYMTDQKNNLRIIKYPKRFEDYLYKSFYQIKHYANGDVSIYYNLVEILYKIAVASDDRIIKRKIWEFHYYIVESIEWDSLQNLDRHHLESIYKKLKGSCGK</sequence>
<dbReference type="AlphaFoldDB" id="A0A6A8D9Z3"/>
<gene>
    <name evidence="2" type="ORF">GH741_01555</name>
</gene>
<keyword evidence="3" id="KW-1185">Reference proteome</keyword>
<comment type="caution">
    <text evidence="2">The sequence shown here is derived from an EMBL/GenBank/DDBJ whole genome shotgun (WGS) entry which is preliminary data.</text>
</comment>
<dbReference type="RefSeq" id="WP_153735027.1">
    <property type="nucleotide sequence ID" value="NZ_WJNG01000002.1"/>
</dbReference>
<evidence type="ECO:0000313" key="3">
    <source>
        <dbReference type="Proteomes" id="UP000799092"/>
    </source>
</evidence>
<keyword evidence="1" id="KW-0812">Transmembrane</keyword>
<evidence type="ECO:0000256" key="1">
    <source>
        <dbReference type="SAM" id="Phobius"/>
    </source>
</evidence>
<feature type="transmembrane region" description="Helical" evidence="1">
    <location>
        <begin position="61"/>
        <end position="87"/>
    </location>
</feature>
<accession>A0A6A8D9Z3</accession>
<organism evidence="2 3">
    <name type="scientific">Aquibacillus halophilus</name>
    <dbReference type="NCBI Taxonomy" id="930132"/>
    <lineage>
        <taxon>Bacteria</taxon>
        <taxon>Bacillati</taxon>
        <taxon>Bacillota</taxon>
        <taxon>Bacilli</taxon>
        <taxon>Bacillales</taxon>
        <taxon>Bacillaceae</taxon>
        <taxon>Aquibacillus</taxon>
    </lineage>
</organism>
<feature type="transmembrane region" description="Helical" evidence="1">
    <location>
        <begin position="131"/>
        <end position="153"/>
    </location>
</feature>
<reference evidence="2" key="1">
    <citation type="submission" date="2019-11" db="EMBL/GenBank/DDBJ databases">
        <authorList>
            <person name="Li J."/>
        </authorList>
    </citation>
    <scope>NUCLEOTIDE SEQUENCE</scope>
    <source>
        <strain evidence="2">B6B</strain>
    </source>
</reference>
<feature type="transmembrane region" description="Helical" evidence="1">
    <location>
        <begin position="12"/>
        <end position="32"/>
    </location>
</feature>
<keyword evidence="1" id="KW-1133">Transmembrane helix</keyword>
<dbReference type="OrthoDB" id="2955631at2"/>
<dbReference type="InterPro" id="IPR018723">
    <property type="entry name" value="DUF2254_membrane"/>
</dbReference>
<dbReference type="Pfam" id="PF10011">
    <property type="entry name" value="DUF2254"/>
    <property type="match status" value="1"/>
</dbReference>
<keyword evidence="1" id="KW-0472">Membrane</keyword>
<dbReference type="Proteomes" id="UP000799092">
    <property type="component" value="Unassembled WGS sequence"/>
</dbReference>
<feature type="transmembrane region" description="Helical" evidence="1">
    <location>
        <begin position="108"/>
        <end position="125"/>
    </location>
</feature>
<evidence type="ECO:0000313" key="2">
    <source>
        <dbReference type="EMBL" id="MRH41356.1"/>
    </source>
</evidence>
<proteinExistence type="predicted"/>
<protein>
    <submittedName>
        <fullName evidence="2">DUF2254 domain-containing protein</fullName>
    </submittedName>
</protein>